<evidence type="ECO:0000313" key="3">
    <source>
        <dbReference type="Proteomes" id="UP000250928"/>
    </source>
</evidence>
<gene>
    <name evidence="2" type="ORF">C3L24_05735</name>
</gene>
<dbReference type="Proteomes" id="UP000250928">
    <property type="component" value="Unassembled WGS sequence"/>
</dbReference>
<reference evidence="2 3" key="1">
    <citation type="submission" date="2018-01" db="EMBL/GenBank/DDBJ databases">
        <title>Novel co-symbiosis in the lucinid bivalve Phacoides pectinatus.</title>
        <authorList>
            <person name="Lim S.J."/>
            <person name="Davis B.G."/>
            <person name="Gill D.E."/>
            <person name="Engel A.S."/>
            <person name="Anderson L.C."/>
            <person name="Campbell B.J."/>
        </authorList>
    </citation>
    <scope>NUCLEOTIDE SEQUENCE [LARGE SCALE GENOMIC DNA]</scope>
    <source>
        <strain evidence="2">N3_P5</strain>
    </source>
</reference>
<dbReference type="AlphaFoldDB" id="A0A6N4E005"/>
<evidence type="ECO:0000313" key="2">
    <source>
        <dbReference type="EMBL" id="PUE02675.1"/>
    </source>
</evidence>
<accession>A0A6N4E005</accession>
<sequence>MMNRYGLNGGVAGVLGLLLILAPLAVYAQEVEHEEEEEFAQARPNPMEQNTRMRRPADVERGAAVGLTPRQRLQGGAARVPMNRGVIQAPAPGAGQVGGAGR</sequence>
<feature type="region of interest" description="Disordered" evidence="1">
    <location>
        <begin position="37"/>
        <end position="58"/>
    </location>
</feature>
<organism evidence="2 3">
    <name type="scientific">Candidatus Sedimenticola endophacoides</name>
    <dbReference type="NCBI Taxonomy" id="2548426"/>
    <lineage>
        <taxon>Bacteria</taxon>
        <taxon>Pseudomonadati</taxon>
        <taxon>Pseudomonadota</taxon>
        <taxon>Gammaproteobacteria</taxon>
        <taxon>Chromatiales</taxon>
        <taxon>Sedimenticolaceae</taxon>
        <taxon>Sedimenticola</taxon>
    </lineage>
</organism>
<comment type="caution">
    <text evidence="2">The sequence shown here is derived from an EMBL/GenBank/DDBJ whole genome shotgun (WGS) entry which is preliminary data.</text>
</comment>
<dbReference type="EMBL" id="PQCO01000176">
    <property type="protein sequence ID" value="PUE02675.1"/>
    <property type="molecule type" value="Genomic_DNA"/>
</dbReference>
<name>A0A6N4E005_9GAMM</name>
<protein>
    <submittedName>
        <fullName evidence="2">Uncharacterized protein</fullName>
    </submittedName>
</protein>
<proteinExistence type="predicted"/>
<feature type="region of interest" description="Disordered" evidence="1">
    <location>
        <begin position="71"/>
        <end position="102"/>
    </location>
</feature>
<evidence type="ECO:0000256" key="1">
    <source>
        <dbReference type="SAM" id="MobiDB-lite"/>
    </source>
</evidence>